<dbReference type="InterPro" id="IPR000868">
    <property type="entry name" value="Isochorismatase-like_dom"/>
</dbReference>
<reference evidence="4" key="1">
    <citation type="submission" date="2016-10" db="EMBL/GenBank/DDBJ databases">
        <authorList>
            <person name="Varghese N."/>
            <person name="Submissions S."/>
        </authorList>
    </citation>
    <scope>NUCLEOTIDE SEQUENCE [LARGE SCALE GENOMIC DNA]</scope>
    <source>
        <strain evidence="4">DSM 7481</strain>
    </source>
</reference>
<feature type="domain" description="Isochorismatase-like" evidence="2">
    <location>
        <begin position="23"/>
        <end position="186"/>
    </location>
</feature>
<organism evidence="3 4">
    <name type="scientific">Paracidovorax konjaci</name>
    <dbReference type="NCBI Taxonomy" id="32040"/>
    <lineage>
        <taxon>Bacteria</taxon>
        <taxon>Pseudomonadati</taxon>
        <taxon>Pseudomonadota</taxon>
        <taxon>Betaproteobacteria</taxon>
        <taxon>Burkholderiales</taxon>
        <taxon>Comamonadaceae</taxon>
        <taxon>Paracidovorax</taxon>
    </lineage>
</organism>
<keyword evidence="4" id="KW-1185">Reference proteome</keyword>
<evidence type="ECO:0000259" key="2">
    <source>
        <dbReference type="Pfam" id="PF00857"/>
    </source>
</evidence>
<dbReference type="Proteomes" id="UP000199517">
    <property type="component" value="Unassembled WGS sequence"/>
</dbReference>
<dbReference type="EMBL" id="FOMQ01000014">
    <property type="protein sequence ID" value="SFE10652.1"/>
    <property type="molecule type" value="Genomic_DNA"/>
</dbReference>
<proteinExistence type="predicted"/>
<dbReference type="InterPro" id="IPR050272">
    <property type="entry name" value="Isochorismatase-like_hydrls"/>
</dbReference>
<name>A0A1I1XTI5_9BURK</name>
<dbReference type="Gene3D" id="3.40.50.850">
    <property type="entry name" value="Isochorismatase-like"/>
    <property type="match status" value="1"/>
</dbReference>
<evidence type="ECO:0000256" key="1">
    <source>
        <dbReference type="ARBA" id="ARBA00022801"/>
    </source>
</evidence>
<evidence type="ECO:0000313" key="4">
    <source>
        <dbReference type="Proteomes" id="UP000199517"/>
    </source>
</evidence>
<dbReference type="Pfam" id="PF00857">
    <property type="entry name" value="Isochorismatase"/>
    <property type="match status" value="1"/>
</dbReference>
<dbReference type="InterPro" id="IPR036380">
    <property type="entry name" value="Isochorismatase-like_sf"/>
</dbReference>
<protein>
    <submittedName>
        <fullName evidence="3">Nicotinamidase-related amidase</fullName>
    </submittedName>
</protein>
<dbReference type="PANTHER" id="PTHR43540">
    <property type="entry name" value="PEROXYUREIDOACRYLATE/UREIDOACRYLATE AMIDOHYDROLASE-RELATED"/>
    <property type="match status" value="1"/>
</dbReference>
<evidence type="ECO:0000313" key="3">
    <source>
        <dbReference type="EMBL" id="SFE10652.1"/>
    </source>
</evidence>
<gene>
    <name evidence="3" type="ORF">SAMN04489710_114109</name>
</gene>
<dbReference type="AlphaFoldDB" id="A0A1I1XTI5"/>
<dbReference type="PANTHER" id="PTHR43540:SF6">
    <property type="entry name" value="ISOCHORISMATASE-LIKE DOMAIN-CONTAINING PROTEIN"/>
    <property type="match status" value="1"/>
</dbReference>
<dbReference type="GO" id="GO:0016787">
    <property type="term" value="F:hydrolase activity"/>
    <property type="evidence" value="ECO:0007669"/>
    <property type="project" value="UniProtKB-KW"/>
</dbReference>
<accession>A0A1I1XTI5</accession>
<keyword evidence="1" id="KW-0378">Hydrolase</keyword>
<dbReference type="SUPFAM" id="SSF52499">
    <property type="entry name" value="Isochorismatase-like hydrolases"/>
    <property type="match status" value="1"/>
</dbReference>
<dbReference type="CDD" id="cd00431">
    <property type="entry name" value="cysteine_hydrolases"/>
    <property type="match status" value="1"/>
</dbReference>
<sequence length="204" mass="22434">MACSSVSSAATLQRTRLPRSRDVLLLVDVINPLNFPTAEDLLPGALRAARATLRLREKLRLHRVPTVYANDNYGTWHSEFSDILSACAQLPGRRGELARLMAPQQSDLTLLKPCHSAFQSTPLLHLLRQMGTRRIIVAGLAADMCVMLSATDARMLGYDVWVPSDCTAAESPSRKRNAMQQLAQVFKCDTRPGTSAIAMKAQAF</sequence>
<dbReference type="STRING" id="32040.SAMN04489710_114109"/>